<evidence type="ECO:0000313" key="3">
    <source>
        <dbReference type="EnsemblPlants" id="KEH17872"/>
    </source>
</evidence>
<proteinExistence type="predicted"/>
<dbReference type="HOGENOM" id="CLU_2174779_0_0_1"/>
<keyword evidence="4" id="KW-1185">Reference proteome</keyword>
<dbReference type="Proteomes" id="UP000002051">
    <property type="component" value="Chromosome 8"/>
</dbReference>
<dbReference type="AlphaFoldDB" id="A0A072TKD2"/>
<evidence type="ECO:0000313" key="4">
    <source>
        <dbReference type="Proteomes" id="UP000002051"/>
    </source>
</evidence>
<evidence type="ECO:0000256" key="1">
    <source>
        <dbReference type="SAM" id="Phobius"/>
    </source>
</evidence>
<accession>A0A072TKD2</accession>
<organism evidence="2 4">
    <name type="scientific">Medicago truncatula</name>
    <name type="common">Barrel medic</name>
    <name type="synonym">Medicago tribuloides</name>
    <dbReference type="NCBI Taxonomy" id="3880"/>
    <lineage>
        <taxon>Eukaryota</taxon>
        <taxon>Viridiplantae</taxon>
        <taxon>Streptophyta</taxon>
        <taxon>Embryophyta</taxon>
        <taxon>Tracheophyta</taxon>
        <taxon>Spermatophyta</taxon>
        <taxon>Magnoliopsida</taxon>
        <taxon>eudicotyledons</taxon>
        <taxon>Gunneridae</taxon>
        <taxon>Pentapetalae</taxon>
        <taxon>rosids</taxon>
        <taxon>fabids</taxon>
        <taxon>Fabales</taxon>
        <taxon>Fabaceae</taxon>
        <taxon>Papilionoideae</taxon>
        <taxon>50 kb inversion clade</taxon>
        <taxon>NPAAA clade</taxon>
        <taxon>Hologalegina</taxon>
        <taxon>IRL clade</taxon>
        <taxon>Trifolieae</taxon>
        <taxon>Medicago</taxon>
    </lineage>
</organism>
<reference evidence="3" key="3">
    <citation type="submission" date="2015-04" db="UniProtKB">
        <authorList>
            <consortium name="EnsemblPlants"/>
        </authorList>
    </citation>
    <scope>IDENTIFICATION</scope>
    <source>
        <strain evidence="3">cv. Jemalong A17</strain>
    </source>
</reference>
<keyword evidence="1" id="KW-1133">Transmembrane helix</keyword>
<reference evidence="2 4" key="1">
    <citation type="journal article" date="2011" name="Nature">
        <title>The Medicago genome provides insight into the evolution of rhizobial symbioses.</title>
        <authorList>
            <person name="Young N.D."/>
            <person name="Debelle F."/>
            <person name="Oldroyd G.E."/>
            <person name="Geurts R."/>
            <person name="Cannon S.B."/>
            <person name="Udvardi M.K."/>
            <person name="Benedito V.A."/>
            <person name="Mayer K.F."/>
            <person name="Gouzy J."/>
            <person name="Schoof H."/>
            <person name="Van de Peer Y."/>
            <person name="Proost S."/>
            <person name="Cook D.R."/>
            <person name="Meyers B.C."/>
            <person name="Spannagl M."/>
            <person name="Cheung F."/>
            <person name="De Mita S."/>
            <person name="Krishnakumar V."/>
            <person name="Gundlach H."/>
            <person name="Zhou S."/>
            <person name="Mudge J."/>
            <person name="Bharti A.K."/>
            <person name="Murray J.D."/>
            <person name="Naoumkina M.A."/>
            <person name="Rosen B."/>
            <person name="Silverstein K.A."/>
            <person name="Tang H."/>
            <person name="Rombauts S."/>
            <person name="Zhao P.X."/>
            <person name="Zhou P."/>
            <person name="Barbe V."/>
            <person name="Bardou P."/>
            <person name="Bechner M."/>
            <person name="Bellec A."/>
            <person name="Berger A."/>
            <person name="Berges H."/>
            <person name="Bidwell S."/>
            <person name="Bisseling T."/>
            <person name="Choisne N."/>
            <person name="Couloux A."/>
            <person name="Denny R."/>
            <person name="Deshpande S."/>
            <person name="Dai X."/>
            <person name="Doyle J.J."/>
            <person name="Dudez A.M."/>
            <person name="Farmer A.D."/>
            <person name="Fouteau S."/>
            <person name="Franken C."/>
            <person name="Gibelin C."/>
            <person name="Gish J."/>
            <person name="Goldstein S."/>
            <person name="Gonzalez A.J."/>
            <person name="Green P.J."/>
            <person name="Hallab A."/>
            <person name="Hartog M."/>
            <person name="Hua A."/>
            <person name="Humphray S.J."/>
            <person name="Jeong D.H."/>
            <person name="Jing Y."/>
            <person name="Jocker A."/>
            <person name="Kenton S.M."/>
            <person name="Kim D.J."/>
            <person name="Klee K."/>
            <person name="Lai H."/>
            <person name="Lang C."/>
            <person name="Lin S."/>
            <person name="Macmil S.L."/>
            <person name="Magdelenat G."/>
            <person name="Matthews L."/>
            <person name="McCorrison J."/>
            <person name="Monaghan E.L."/>
            <person name="Mun J.H."/>
            <person name="Najar F.Z."/>
            <person name="Nicholson C."/>
            <person name="Noirot C."/>
            <person name="O'Bleness M."/>
            <person name="Paule C.R."/>
            <person name="Poulain J."/>
            <person name="Prion F."/>
            <person name="Qin B."/>
            <person name="Qu C."/>
            <person name="Retzel E.F."/>
            <person name="Riddle C."/>
            <person name="Sallet E."/>
            <person name="Samain S."/>
            <person name="Samson N."/>
            <person name="Sanders I."/>
            <person name="Saurat O."/>
            <person name="Scarpelli C."/>
            <person name="Schiex T."/>
            <person name="Segurens B."/>
            <person name="Severin A.J."/>
            <person name="Sherrier D.J."/>
            <person name="Shi R."/>
            <person name="Sims S."/>
            <person name="Singer S.R."/>
            <person name="Sinharoy S."/>
            <person name="Sterck L."/>
            <person name="Viollet A."/>
            <person name="Wang B.B."/>
            <person name="Wang K."/>
            <person name="Wang M."/>
            <person name="Wang X."/>
            <person name="Warfsmann J."/>
            <person name="Weissenbach J."/>
            <person name="White D.D."/>
            <person name="White J.D."/>
            <person name="Wiley G.B."/>
            <person name="Wincker P."/>
            <person name="Xing Y."/>
            <person name="Yang L."/>
            <person name="Yao Z."/>
            <person name="Ying F."/>
            <person name="Zhai J."/>
            <person name="Zhou L."/>
            <person name="Zuber A."/>
            <person name="Denarie J."/>
            <person name="Dixon R.A."/>
            <person name="May G.D."/>
            <person name="Schwartz D.C."/>
            <person name="Rogers J."/>
            <person name="Quetier F."/>
            <person name="Town C.D."/>
            <person name="Roe B.A."/>
        </authorList>
    </citation>
    <scope>NUCLEOTIDE SEQUENCE [LARGE SCALE GENOMIC DNA]</scope>
    <source>
        <strain evidence="2">A17</strain>
        <strain evidence="3 4">cv. Jemalong A17</strain>
    </source>
</reference>
<keyword evidence="1" id="KW-0472">Membrane</keyword>
<gene>
    <name evidence="2" type="ordered locus">MTR_8g007115</name>
</gene>
<name>A0A072TKD2_MEDTR</name>
<sequence>MCENQDVVDDSFSNYVLIASYVDGMIMLNLMFELSCGSKTVLKTDSRVQKHKNSRTLSCQGSTTMRPRSTYCVYCSHLDSDEDEEVGTDRWRMGTDAGKMMNSQNNRLIR</sequence>
<dbReference type="EnsemblPlants" id="KEH17872">
    <property type="protein sequence ID" value="KEH17872"/>
    <property type="gene ID" value="MTR_8g007115"/>
</dbReference>
<feature type="transmembrane region" description="Helical" evidence="1">
    <location>
        <begin position="12"/>
        <end position="32"/>
    </location>
</feature>
<dbReference type="EMBL" id="CM001224">
    <property type="protein sequence ID" value="KEH17872.1"/>
    <property type="molecule type" value="Genomic_DNA"/>
</dbReference>
<reference evidence="2 4" key="2">
    <citation type="journal article" date="2014" name="BMC Genomics">
        <title>An improved genome release (version Mt4.0) for the model legume Medicago truncatula.</title>
        <authorList>
            <person name="Tang H."/>
            <person name="Krishnakumar V."/>
            <person name="Bidwell S."/>
            <person name="Rosen B."/>
            <person name="Chan A."/>
            <person name="Zhou S."/>
            <person name="Gentzbittel L."/>
            <person name="Childs K.L."/>
            <person name="Yandell M."/>
            <person name="Gundlach H."/>
            <person name="Mayer K.F."/>
            <person name="Schwartz D.C."/>
            <person name="Town C.D."/>
        </authorList>
    </citation>
    <scope>GENOME REANNOTATION</scope>
    <source>
        <strain evidence="2">A17</strain>
        <strain evidence="3 4">cv. Jemalong A17</strain>
    </source>
</reference>
<keyword evidence="1 2" id="KW-0812">Transmembrane</keyword>
<evidence type="ECO:0000313" key="2">
    <source>
        <dbReference type="EMBL" id="KEH17872.1"/>
    </source>
</evidence>
<protein>
    <submittedName>
        <fullName evidence="2">Transmembrane protein, putative</fullName>
    </submittedName>
</protein>